<dbReference type="Pfam" id="PF01789">
    <property type="entry name" value="PsbP"/>
    <property type="match status" value="1"/>
</dbReference>
<evidence type="ECO:0000313" key="3">
    <source>
        <dbReference type="EMBL" id="AKG63545.1"/>
    </source>
</evidence>
<evidence type="ECO:0000256" key="1">
    <source>
        <dbReference type="SAM" id="MobiDB-lite"/>
    </source>
</evidence>
<organism evidence="3">
    <name type="scientific">Apostasia odorata</name>
    <dbReference type="NCBI Taxonomy" id="280455"/>
    <lineage>
        <taxon>Eukaryota</taxon>
        <taxon>Viridiplantae</taxon>
        <taxon>Streptophyta</taxon>
        <taxon>Embryophyta</taxon>
        <taxon>Tracheophyta</taxon>
        <taxon>Spermatophyta</taxon>
        <taxon>Magnoliopsida</taxon>
        <taxon>Liliopsida</taxon>
        <taxon>Asparagales</taxon>
        <taxon>Orchidaceae</taxon>
        <taxon>Apostasioideae</taxon>
        <taxon>Apostasia</taxon>
    </lineage>
</organism>
<dbReference type="NCBIfam" id="NF040946">
    <property type="entry name" value="PSII_PsbP"/>
    <property type="match status" value="1"/>
</dbReference>
<dbReference type="GO" id="GO:0005509">
    <property type="term" value="F:calcium ion binding"/>
    <property type="evidence" value="ECO:0007669"/>
    <property type="project" value="InterPro"/>
</dbReference>
<dbReference type="GO" id="GO:0009654">
    <property type="term" value="C:photosystem II oxygen evolving complex"/>
    <property type="evidence" value="ECO:0007669"/>
    <property type="project" value="InterPro"/>
</dbReference>
<feature type="domain" description="PsbP C-terminal" evidence="2">
    <location>
        <begin position="91"/>
        <end position="276"/>
    </location>
</feature>
<feature type="compositionally biased region" description="Polar residues" evidence="1">
    <location>
        <begin position="140"/>
        <end position="150"/>
    </location>
</feature>
<dbReference type="InterPro" id="IPR002683">
    <property type="entry name" value="PsbP_C"/>
</dbReference>
<dbReference type="InterPro" id="IPR016123">
    <property type="entry name" value="Mog1/PsbP_a/b/a-sand"/>
</dbReference>
<gene>
    <name evidence="3" type="primary">PPD7</name>
</gene>
<evidence type="ECO:0000259" key="2">
    <source>
        <dbReference type="Pfam" id="PF01789"/>
    </source>
</evidence>
<feature type="region of interest" description="Disordered" evidence="1">
    <location>
        <begin position="127"/>
        <end position="150"/>
    </location>
</feature>
<protein>
    <submittedName>
        <fullName evidence="3">Photosystem II reaction center PsbP family protein</fullName>
    </submittedName>
</protein>
<dbReference type="GO" id="GO:0015979">
    <property type="term" value="P:photosynthesis"/>
    <property type="evidence" value="ECO:0007669"/>
    <property type="project" value="InterPro"/>
</dbReference>
<dbReference type="PANTHER" id="PTHR31407">
    <property type="match status" value="1"/>
</dbReference>
<accession>A0A0F7H168</accession>
<proteinExistence type="evidence at transcript level"/>
<dbReference type="Gene3D" id="3.40.1000.10">
    <property type="entry name" value="Mog1/PsbP, alpha/beta/alpha sandwich"/>
    <property type="match status" value="1"/>
</dbReference>
<dbReference type="PANTHER" id="PTHR31407:SF16">
    <property type="entry name" value="PSBP DOMAIN-CONTAINING PROTEIN 7, CHLOROPLASTIC"/>
    <property type="match status" value="1"/>
</dbReference>
<dbReference type="EMBL" id="KM593372">
    <property type="protein sequence ID" value="AKG63545.1"/>
    <property type="molecule type" value="mRNA"/>
</dbReference>
<sequence>MALSRAIGVGAACSPPPLLRLKVRASAGGRSPAEQFAPLAAFFRRRLLSGAGAASLVAVGANFGGLTSFLLGLSPEISRQLRLDVLYPVQGFTRFFDPDQGFEFIYPADWVGDQTLLHRAVGIAESQRSLDPPPMGGGTANSRTFGSSNEPAVAFGPPGSSGELNVSVIVSQVPRDFSIEAFGSPKEVGESVLRKIASLRRGSEVKASLIDATLRQDPSINYYKLEFAIESPTFRRRNVAVCSAHGGKLFTLNAQAPESLWSEIRKDFYKIADSFNLTEA</sequence>
<reference evidence="3" key="1">
    <citation type="journal article" date="2015" name="BMC Plant Biol.">
        <title>NDH expression marks major transitions in plant evolution and reveals coordinate intracellular gene loss.</title>
        <authorList>
            <person name="Ruhlman T.A."/>
            <person name="Chang W.J."/>
            <person name="Chen J.J."/>
            <person name="Huang Y.T."/>
            <person name="Chan M.T."/>
            <person name="Zhang J."/>
            <person name="Liao D.C."/>
            <person name="Blazier J.C."/>
            <person name="Jin X."/>
            <person name="Shih M.C."/>
            <person name="Jansen R.K."/>
            <person name="Lin C.S."/>
        </authorList>
    </citation>
    <scope>NUCLEOTIDE SEQUENCE</scope>
</reference>
<name>A0A0F7H168_9ASPA</name>
<dbReference type="SUPFAM" id="SSF55724">
    <property type="entry name" value="Mog1p/PsbP-like"/>
    <property type="match status" value="1"/>
</dbReference>
<dbReference type="AlphaFoldDB" id="A0A0F7H168"/>
<dbReference type="GO" id="GO:0019898">
    <property type="term" value="C:extrinsic component of membrane"/>
    <property type="evidence" value="ECO:0007669"/>
    <property type="project" value="InterPro"/>
</dbReference>